<feature type="region of interest" description="Disordered" evidence="1">
    <location>
        <begin position="1"/>
        <end position="66"/>
    </location>
</feature>
<evidence type="ECO:0000313" key="2">
    <source>
        <dbReference type="EMBL" id="MDT0329768.1"/>
    </source>
</evidence>
<evidence type="ECO:0000256" key="1">
    <source>
        <dbReference type="SAM" id="MobiDB-lite"/>
    </source>
</evidence>
<comment type="caution">
    <text evidence="2">The sequence shown here is derived from an EMBL/GenBank/DDBJ whole genome shotgun (WGS) entry which is preliminary data.</text>
</comment>
<gene>
    <name evidence="2" type="ORF">RM479_15240</name>
</gene>
<evidence type="ECO:0000313" key="3">
    <source>
        <dbReference type="Proteomes" id="UP001183390"/>
    </source>
</evidence>
<dbReference type="InterPro" id="IPR046210">
    <property type="entry name" value="DUF6243"/>
</dbReference>
<sequence>MSRNNDNLLGLGGGRGVSRSNAKGAKSGPTGPSDDARRRKEDLLRKIKERNQGDDGAAGAEATDGE</sequence>
<name>A0ABU2MAQ7_9ACTN</name>
<feature type="compositionally biased region" description="Low complexity" evidence="1">
    <location>
        <begin position="54"/>
        <end position="66"/>
    </location>
</feature>
<accession>A0ABU2MAQ7</accession>
<dbReference type="Proteomes" id="UP001183390">
    <property type="component" value="Unassembled WGS sequence"/>
</dbReference>
<reference evidence="3" key="1">
    <citation type="submission" date="2023-07" db="EMBL/GenBank/DDBJ databases">
        <title>30 novel species of actinomycetes from the DSMZ collection.</title>
        <authorList>
            <person name="Nouioui I."/>
        </authorList>
    </citation>
    <scope>NUCLEOTIDE SEQUENCE [LARGE SCALE GENOMIC DNA]</scope>
    <source>
        <strain evidence="3">DSM 44743</strain>
    </source>
</reference>
<keyword evidence="3" id="KW-1185">Reference proteome</keyword>
<dbReference type="RefSeq" id="WP_274811172.1">
    <property type="nucleotide sequence ID" value="NZ_JAVREP010000009.1"/>
</dbReference>
<protein>
    <submittedName>
        <fullName evidence="2">DUF6243 family protein</fullName>
    </submittedName>
</protein>
<dbReference type="Pfam" id="PF19756">
    <property type="entry name" value="DUF6243"/>
    <property type="match status" value="1"/>
</dbReference>
<feature type="compositionally biased region" description="Basic and acidic residues" evidence="1">
    <location>
        <begin position="34"/>
        <end position="53"/>
    </location>
</feature>
<dbReference type="EMBL" id="JAVREP010000009">
    <property type="protein sequence ID" value="MDT0329768.1"/>
    <property type="molecule type" value="Genomic_DNA"/>
</dbReference>
<organism evidence="2 3">
    <name type="scientific">Nocardiopsis lambiniae</name>
    <dbReference type="NCBI Taxonomy" id="3075539"/>
    <lineage>
        <taxon>Bacteria</taxon>
        <taxon>Bacillati</taxon>
        <taxon>Actinomycetota</taxon>
        <taxon>Actinomycetes</taxon>
        <taxon>Streptosporangiales</taxon>
        <taxon>Nocardiopsidaceae</taxon>
        <taxon>Nocardiopsis</taxon>
    </lineage>
</organism>
<proteinExistence type="predicted"/>